<dbReference type="EMBL" id="LR797041">
    <property type="protein sequence ID" value="CAB4182671.1"/>
    <property type="molecule type" value="Genomic_DNA"/>
</dbReference>
<evidence type="ECO:0000256" key="1">
    <source>
        <dbReference type="SAM" id="MobiDB-lite"/>
    </source>
</evidence>
<evidence type="ECO:0000313" key="2">
    <source>
        <dbReference type="EMBL" id="CAB4182671.1"/>
    </source>
</evidence>
<organism evidence="2">
    <name type="scientific">uncultured Caudovirales phage</name>
    <dbReference type="NCBI Taxonomy" id="2100421"/>
    <lineage>
        <taxon>Viruses</taxon>
        <taxon>Duplodnaviria</taxon>
        <taxon>Heunggongvirae</taxon>
        <taxon>Uroviricota</taxon>
        <taxon>Caudoviricetes</taxon>
        <taxon>Peduoviridae</taxon>
        <taxon>Maltschvirus</taxon>
        <taxon>Maltschvirus maltsch</taxon>
    </lineage>
</organism>
<dbReference type="InterPro" id="IPR058630">
    <property type="entry name" value="T4_Y16D"/>
</dbReference>
<sequence length="517" mass="55357">MDNQLAYWAEPEVNPNFQSHPPDPGAFAFLKNAGWDAMYHSPFSGVYRMSEMAIEGSDYLNPGGNVLQPQEANDKYGMGGQLKFDEPIKEDAARLMLNRKVAENDRAYISQSGATTGFRQVAGFGVGMAASLVDPVNVATMFVPAVGEARMAALVARHGLTKARLIAGAVDGLVGSALAEPFILLPALQEQANYGLKDSAMNLGFGAILGAGLHAGLGAIADKIRAMKPKEANAIFESAMNDVLQDRPVASPAKIHEFTDSFEQVAQQSETIIPTPETKETISAAAIKLGDGRIETGVNHAEIIDRTGISDFLGADDGFVTNTGRFVSREEAAIIAESARQVPEGYSSYANKTLESDGASRDDAVTGLRAAEFASVPKTPEPTSFTKQETPSINDIPLRDARGKFLSKAKRLELLNEKINADSASRESLRGQKKDIDTKTITSSDNPDIPSRSMDSSDVTKIDSQTADLQAELKGLDPEEAKAIKQQIDELTKDIGNPAKRAKAVEAATNCIISRIL</sequence>
<reference evidence="2" key="1">
    <citation type="submission" date="2020-05" db="EMBL/GenBank/DDBJ databases">
        <authorList>
            <person name="Chiriac C."/>
            <person name="Salcher M."/>
            <person name="Ghai R."/>
            <person name="Kavagutti S V."/>
        </authorList>
    </citation>
    <scope>NUCLEOTIDE SEQUENCE</scope>
</reference>
<proteinExistence type="predicted"/>
<name>A0A6J5QMD7_9CAUD</name>
<protein>
    <submittedName>
        <fullName evidence="2">Uncharacterized protein</fullName>
    </submittedName>
</protein>
<gene>
    <name evidence="2" type="ORF">UFOVP1090_26</name>
</gene>
<feature type="region of interest" description="Disordered" evidence="1">
    <location>
        <begin position="422"/>
        <end position="459"/>
    </location>
</feature>
<accession>A0A6J5QMD7</accession>
<dbReference type="Pfam" id="PF26092">
    <property type="entry name" value="T4_Y16D"/>
    <property type="match status" value="1"/>
</dbReference>
<feature type="compositionally biased region" description="Basic and acidic residues" evidence="1">
    <location>
        <begin position="422"/>
        <end position="438"/>
    </location>
</feature>